<proteinExistence type="predicted"/>
<name>D3AH32_9FIRM</name>
<keyword evidence="1" id="KW-0472">Membrane</keyword>
<protein>
    <submittedName>
        <fullName evidence="2">Uncharacterized protein</fullName>
    </submittedName>
</protein>
<gene>
    <name evidence="2" type="ORF">CLOSTHATH_02919</name>
</gene>
<dbReference type="AlphaFoldDB" id="D3AH32"/>
<evidence type="ECO:0000313" key="2">
    <source>
        <dbReference type="EMBL" id="EFC98866.1"/>
    </source>
</evidence>
<dbReference type="EMBL" id="ACIO01000232">
    <property type="protein sequence ID" value="EFC98866.1"/>
    <property type="molecule type" value="Genomic_DNA"/>
</dbReference>
<keyword evidence="1" id="KW-1133">Transmembrane helix</keyword>
<comment type="caution">
    <text evidence="2">The sequence shown here is derived from an EMBL/GenBank/DDBJ whole genome shotgun (WGS) entry which is preliminary data.</text>
</comment>
<sequence>MNGYSYIVPILFQPFLRIIKKISQIFLDYFGLFIFFYNFL</sequence>
<accession>D3AH32</accession>
<dbReference type="Proteomes" id="UP000004968">
    <property type="component" value="Unassembled WGS sequence"/>
</dbReference>
<dbReference type="HOGENOM" id="CLU_3290826_0_0_9"/>
<keyword evidence="1" id="KW-0812">Transmembrane</keyword>
<evidence type="ECO:0000256" key="1">
    <source>
        <dbReference type="SAM" id="Phobius"/>
    </source>
</evidence>
<organism evidence="2 3">
    <name type="scientific">Hungatella hathewayi DSM 13479</name>
    <dbReference type="NCBI Taxonomy" id="566550"/>
    <lineage>
        <taxon>Bacteria</taxon>
        <taxon>Bacillati</taxon>
        <taxon>Bacillota</taxon>
        <taxon>Clostridia</taxon>
        <taxon>Lachnospirales</taxon>
        <taxon>Lachnospiraceae</taxon>
        <taxon>Hungatella</taxon>
    </lineage>
</organism>
<reference evidence="2 3" key="1">
    <citation type="submission" date="2010-01" db="EMBL/GenBank/DDBJ databases">
        <authorList>
            <person name="Weinstock G."/>
            <person name="Sodergren E."/>
            <person name="Clifton S."/>
            <person name="Fulton L."/>
            <person name="Fulton B."/>
            <person name="Courtney L."/>
            <person name="Fronick C."/>
            <person name="Harrison M."/>
            <person name="Strong C."/>
            <person name="Farmer C."/>
            <person name="Delahaunty K."/>
            <person name="Markovic C."/>
            <person name="Hall O."/>
            <person name="Minx P."/>
            <person name="Tomlinson C."/>
            <person name="Mitreva M."/>
            <person name="Nelson J."/>
            <person name="Hou S."/>
            <person name="Wollam A."/>
            <person name="Pepin K.H."/>
            <person name="Johnson M."/>
            <person name="Bhonagiri V."/>
            <person name="Nash W.E."/>
            <person name="Warren W."/>
            <person name="Chinwalla A."/>
            <person name="Mardis E.R."/>
            <person name="Wilson R.K."/>
        </authorList>
    </citation>
    <scope>NUCLEOTIDE SEQUENCE [LARGE SCALE GENOMIC DNA]</scope>
    <source>
        <strain evidence="2 3">DSM 13479</strain>
    </source>
</reference>
<evidence type="ECO:0000313" key="3">
    <source>
        <dbReference type="Proteomes" id="UP000004968"/>
    </source>
</evidence>
<feature type="transmembrane region" description="Helical" evidence="1">
    <location>
        <begin position="21"/>
        <end position="39"/>
    </location>
</feature>